<name>A0A1B6PSL5_SORBI</name>
<organism evidence="2 3">
    <name type="scientific">Sorghum bicolor</name>
    <name type="common">Sorghum</name>
    <name type="synonym">Sorghum vulgare</name>
    <dbReference type="NCBI Taxonomy" id="4558"/>
    <lineage>
        <taxon>Eukaryota</taxon>
        <taxon>Viridiplantae</taxon>
        <taxon>Streptophyta</taxon>
        <taxon>Embryophyta</taxon>
        <taxon>Tracheophyta</taxon>
        <taxon>Spermatophyta</taxon>
        <taxon>Magnoliopsida</taxon>
        <taxon>Liliopsida</taxon>
        <taxon>Poales</taxon>
        <taxon>Poaceae</taxon>
        <taxon>PACMAD clade</taxon>
        <taxon>Panicoideae</taxon>
        <taxon>Andropogonodae</taxon>
        <taxon>Andropogoneae</taxon>
        <taxon>Sorghinae</taxon>
        <taxon>Sorghum</taxon>
    </lineage>
</organism>
<feature type="region of interest" description="Disordered" evidence="1">
    <location>
        <begin position="1"/>
        <end position="29"/>
    </location>
</feature>
<gene>
    <name evidence="2" type="ORF">SORBI_3005G150300</name>
</gene>
<feature type="compositionally biased region" description="Low complexity" evidence="1">
    <location>
        <begin position="18"/>
        <end position="27"/>
    </location>
</feature>
<accession>A0A1B6PSL5</accession>
<dbReference type="EMBL" id="CM000764">
    <property type="protein sequence ID" value="KXG28666.1"/>
    <property type="molecule type" value="Genomic_DNA"/>
</dbReference>
<reference evidence="2 3" key="1">
    <citation type="journal article" date="2009" name="Nature">
        <title>The Sorghum bicolor genome and the diversification of grasses.</title>
        <authorList>
            <person name="Paterson A.H."/>
            <person name="Bowers J.E."/>
            <person name="Bruggmann R."/>
            <person name="Dubchak I."/>
            <person name="Grimwood J."/>
            <person name="Gundlach H."/>
            <person name="Haberer G."/>
            <person name="Hellsten U."/>
            <person name="Mitros T."/>
            <person name="Poliakov A."/>
            <person name="Schmutz J."/>
            <person name="Spannagl M."/>
            <person name="Tang H."/>
            <person name="Wang X."/>
            <person name="Wicker T."/>
            <person name="Bharti A.K."/>
            <person name="Chapman J."/>
            <person name="Feltus F.A."/>
            <person name="Gowik U."/>
            <person name="Grigoriev I.V."/>
            <person name="Lyons E."/>
            <person name="Maher C.A."/>
            <person name="Martis M."/>
            <person name="Narechania A."/>
            <person name="Otillar R.P."/>
            <person name="Penning B.W."/>
            <person name="Salamov A.A."/>
            <person name="Wang Y."/>
            <person name="Zhang L."/>
            <person name="Carpita N.C."/>
            <person name="Freeling M."/>
            <person name="Gingle A.R."/>
            <person name="Hash C.T."/>
            <person name="Keller B."/>
            <person name="Klein P."/>
            <person name="Kresovich S."/>
            <person name="McCann M.C."/>
            <person name="Ming R."/>
            <person name="Peterson D.G."/>
            <person name="Mehboob-ur-Rahman"/>
            <person name="Ware D."/>
            <person name="Westhoff P."/>
            <person name="Mayer K.F."/>
            <person name="Messing J."/>
            <person name="Rokhsar D.S."/>
        </authorList>
    </citation>
    <scope>NUCLEOTIDE SEQUENCE [LARGE SCALE GENOMIC DNA]</scope>
    <source>
        <strain evidence="3">cv. BTx623</strain>
    </source>
</reference>
<dbReference type="AlphaFoldDB" id="A0A1B6PSL5"/>
<dbReference type="Gramene" id="KXG28666">
    <property type="protein sequence ID" value="KXG28666"/>
    <property type="gene ID" value="SORBI_3005G150300"/>
</dbReference>
<evidence type="ECO:0000313" key="3">
    <source>
        <dbReference type="Proteomes" id="UP000000768"/>
    </source>
</evidence>
<reference evidence="3" key="2">
    <citation type="journal article" date="2018" name="Plant J.">
        <title>The Sorghum bicolor reference genome: improved assembly, gene annotations, a transcriptome atlas, and signatures of genome organization.</title>
        <authorList>
            <person name="McCormick R.F."/>
            <person name="Truong S.K."/>
            <person name="Sreedasyam A."/>
            <person name="Jenkins J."/>
            <person name="Shu S."/>
            <person name="Sims D."/>
            <person name="Kennedy M."/>
            <person name="Amirebrahimi M."/>
            <person name="Weers B.D."/>
            <person name="McKinley B."/>
            <person name="Mattison A."/>
            <person name="Morishige D.T."/>
            <person name="Grimwood J."/>
            <person name="Schmutz J."/>
            <person name="Mullet J.E."/>
        </authorList>
    </citation>
    <scope>NUCLEOTIDE SEQUENCE [LARGE SCALE GENOMIC DNA]</scope>
    <source>
        <strain evidence="3">cv. BTx623</strain>
    </source>
</reference>
<keyword evidence="3" id="KW-1185">Reference proteome</keyword>
<dbReference type="InParanoid" id="A0A1B6PSL5"/>
<dbReference type="Proteomes" id="UP000000768">
    <property type="component" value="Chromosome 5"/>
</dbReference>
<evidence type="ECO:0000256" key="1">
    <source>
        <dbReference type="SAM" id="MobiDB-lite"/>
    </source>
</evidence>
<evidence type="ECO:0000313" key="2">
    <source>
        <dbReference type="EMBL" id="KXG28666.1"/>
    </source>
</evidence>
<protein>
    <submittedName>
        <fullName evidence="2">Uncharacterized protein</fullName>
    </submittedName>
</protein>
<proteinExistence type="predicted"/>
<sequence length="54" mass="5663">MTSSRCSASISTPPPAASPTSAPTTTPRYVRTQEGSDWVPTLVIFKLNPAALCV</sequence>